<dbReference type="KEGG" id="hpel:HZS54_05805"/>
<protein>
    <submittedName>
        <fullName evidence="3">Sulfatase</fullName>
    </submittedName>
</protein>
<feature type="region of interest" description="Disordered" evidence="1">
    <location>
        <begin position="423"/>
        <end position="448"/>
    </location>
</feature>
<gene>
    <name evidence="3" type="ORF">HZS54_05805</name>
</gene>
<evidence type="ECO:0000313" key="3">
    <source>
        <dbReference type="EMBL" id="QLH84916.1"/>
    </source>
</evidence>
<name>A0A7D5TJG3_9EURY</name>
<accession>A0A7D5TJG3</accession>
<reference evidence="3 4" key="1">
    <citation type="submission" date="2020-07" db="EMBL/GenBank/DDBJ databases">
        <title>Halosimplex litoreum sp. nov. and Halosimplex rubrum sp. nov., isolated from different salt environments.</title>
        <authorList>
            <person name="Cui H."/>
        </authorList>
    </citation>
    <scope>NUCLEOTIDE SEQUENCE [LARGE SCALE GENOMIC DNA]</scope>
    <source>
        <strain evidence="3 4">R2</strain>
    </source>
</reference>
<dbReference type="SUPFAM" id="SSF53649">
    <property type="entry name" value="Alkaline phosphatase-like"/>
    <property type="match status" value="1"/>
</dbReference>
<dbReference type="CDD" id="cd16148">
    <property type="entry name" value="sulfatase_like"/>
    <property type="match status" value="1"/>
</dbReference>
<feature type="domain" description="Sulfatase N-terminal" evidence="2">
    <location>
        <begin position="5"/>
        <end position="318"/>
    </location>
</feature>
<proteinExistence type="predicted"/>
<dbReference type="PANTHER" id="PTHR43751:SF3">
    <property type="entry name" value="SULFATASE N-TERMINAL DOMAIN-CONTAINING PROTEIN"/>
    <property type="match status" value="1"/>
</dbReference>
<dbReference type="InterPro" id="IPR052701">
    <property type="entry name" value="GAG_Ulvan_Degrading_Sulfatases"/>
</dbReference>
<evidence type="ECO:0000259" key="2">
    <source>
        <dbReference type="Pfam" id="PF00884"/>
    </source>
</evidence>
<organism evidence="3 4">
    <name type="scientific">Halosimplex pelagicum</name>
    <dbReference type="NCBI Taxonomy" id="869886"/>
    <lineage>
        <taxon>Archaea</taxon>
        <taxon>Methanobacteriati</taxon>
        <taxon>Methanobacteriota</taxon>
        <taxon>Stenosarchaea group</taxon>
        <taxon>Halobacteria</taxon>
        <taxon>Halobacteriales</taxon>
        <taxon>Haloarculaceae</taxon>
        <taxon>Halosimplex</taxon>
    </lineage>
</organism>
<sequence>MSESPNVLFLVLDSARRDRVSAYGHDRETTPTLDRLAEEAVVYDNAFAPAPWTLPSHWSMFTGRFPSEHGVTNGFVDEGLQNPDGLDTIAEQFSREGYRTAGFSNNPWVGKLSGLDRGFDEFVEWDLEISRDGDQETRTRDAVYSRLHSLLGRAAGQPQVLLKRRFFTSNLVTRAERLLSDGDDRPKFLFMNLMEAHSPYYPPRDAFQQLGLETPNPVESRLLNVRLLAYVLGKAGLSAANRERVMEFYDASLRFQDQQLARIVETLKREGVFDETLLVVCADHGKTLGEYDRDAVPPHYLRDINTNVPLLVKPPGETELDRVEAPFELTAIPELLTGGDLRAGVPDEGVALVEDHIPHTAAESKTVTRWRTVADESHTFVQSEEGEEYLLRRDEDRFSDDDELKRTYRDRFDERLSELSFESRATDATDGPIEGSVQGQLKDLGYIG</sequence>
<dbReference type="Pfam" id="PF00884">
    <property type="entry name" value="Sulfatase"/>
    <property type="match status" value="1"/>
</dbReference>
<evidence type="ECO:0000256" key="1">
    <source>
        <dbReference type="SAM" id="MobiDB-lite"/>
    </source>
</evidence>
<dbReference type="InterPro" id="IPR000917">
    <property type="entry name" value="Sulfatase_N"/>
</dbReference>
<evidence type="ECO:0000313" key="4">
    <source>
        <dbReference type="Proteomes" id="UP000509346"/>
    </source>
</evidence>
<keyword evidence="4" id="KW-1185">Reference proteome</keyword>
<dbReference type="Proteomes" id="UP000509346">
    <property type="component" value="Chromosome"/>
</dbReference>
<dbReference type="AlphaFoldDB" id="A0A7D5TJG3"/>
<dbReference type="InterPro" id="IPR017850">
    <property type="entry name" value="Alkaline_phosphatase_core_sf"/>
</dbReference>
<dbReference type="Gene3D" id="3.40.720.10">
    <property type="entry name" value="Alkaline Phosphatase, subunit A"/>
    <property type="match status" value="1"/>
</dbReference>
<dbReference type="PANTHER" id="PTHR43751">
    <property type="entry name" value="SULFATASE"/>
    <property type="match status" value="1"/>
</dbReference>
<dbReference type="EMBL" id="CP058909">
    <property type="protein sequence ID" value="QLH84916.1"/>
    <property type="molecule type" value="Genomic_DNA"/>
</dbReference>